<dbReference type="Pfam" id="PF13692">
    <property type="entry name" value="Glyco_trans_1_4"/>
    <property type="match status" value="1"/>
</dbReference>
<organism evidence="1 2">
    <name type="scientific">Coprococcus comes</name>
    <dbReference type="NCBI Taxonomy" id="410072"/>
    <lineage>
        <taxon>Bacteria</taxon>
        <taxon>Bacillati</taxon>
        <taxon>Bacillota</taxon>
        <taxon>Clostridia</taxon>
        <taxon>Lachnospirales</taxon>
        <taxon>Lachnospiraceae</taxon>
        <taxon>Coprococcus</taxon>
    </lineage>
</organism>
<dbReference type="RefSeq" id="WP_117823814.1">
    <property type="nucleotide sequence ID" value="NZ_QRXY01000007.1"/>
</dbReference>
<dbReference type="AlphaFoldDB" id="A0A412T7R1"/>
<gene>
    <name evidence="1" type="ORF">DWW65_07170</name>
</gene>
<dbReference type="Proteomes" id="UP000285693">
    <property type="component" value="Unassembled WGS sequence"/>
</dbReference>
<reference evidence="1 2" key="1">
    <citation type="submission" date="2018-08" db="EMBL/GenBank/DDBJ databases">
        <title>A genome reference for cultivated species of the human gut microbiota.</title>
        <authorList>
            <person name="Zou Y."/>
            <person name="Xue W."/>
            <person name="Luo G."/>
        </authorList>
    </citation>
    <scope>NUCLEOTIDE SEQUENCE [LARGE SCALE GENOMIC DNA]</scope>
    <source>
        <strain evidence="1 2">AF16-31</strain>
    </source>
</reference>
<evidence type="ECO:0000313" key="1">
    <source>
        <dbReference type="EMBL" id="RGU45989.1"/>
    </source>
</evidence>
<proteinExistence type="predicted"/>
<accession>A0A412T7R1</accession>
<sequence>MEKSTIKTIVIVYDQAYMSGGAAKIAISAAVALKEEGFRVIYFSALEPVDETLTQAGVEVKCVGGQHIGKTKSPVALLQALWNKNAEKHLDELLQTLDKKTTVVHVHGWTKCLSASIFSACKKNHIKTFITLHEYFSICPNGGLFDYRDNSICDIKPCSVKCYLKNCDKRSYIQKLYRDIRQIVTNRSLRLSRPNVIYISEFSRKILEPNISFSNRSFLVENHVEIQDNEKIDVSQNEEYLFIGRMSKEKGPELFCEAITRAGVCGTVIGEGPELVKLKNKYSNITFTGWLSQQQMKPYIEKARCLIISSEWYETMGLTIIEMQAKGIPCIVPFQCAGSDYIENEENGILYQIGKVESLVDAIEKTKDHCYIKKMSENFYKDYNSVRFSMDRHINELIKVYNS</sequence>
<keyword evidence="1" id="KW-0808">Transferase</keyword>
<dbReference type="Gene3D" id="3.40.50.2000">
    <property type="entry name" value="Glycogen Phosphorylase B"/>
    <property type="match status" value="2"/>
</dbReference>
<evidence type="ECO:0000313" key="2">
    <source>
        <dbReference type="Proteomes" id="UP000285693"/>
    </source>
</evidence>
<dbReference type="SUPFAM" id="SSF53756">
    <property type="entry name" value="UDP-Glycosyltransferase/glycogen phosphorylase"/>
    <property type="match status" value="1"/>
</dbReference>
<protein>
    <submittedName>
        <fullName evidence="1">Glycosyltransferase</fullName>
    </submittedName>
</protein>
<dbReference type="EMBL" id="QRXY01000007">
    <property type="protein sequence ID" value="RGU45989.1"/>
    <property type="molecule type" value="Genomic_DNA"/>
</dbReference>
<dbReference type="GO" id="GO:0016740">
    <property type="term" value="F:transferase activity"/>
    <property type="evidence" value="ECO:0007669"/>
    <property type="project" value="UniProtKB-KW"/>
</dbReference>
<dbReference type="CDD" id="cd03801">
    <property type="entry name" value="GT4_PimA-like"/>
    <property type="match status" value="1"/>
</dbReference>
<dbReference type="PANTHER" id="PTHR12526">
    <property type="entry name" value="GLYCOSYLTRANSFERASE"/>
    <property type="match status" value="1"/>
</dbReference>
<comment type="caution">
    <text evidence="1">The sequence shown here is derived from an EMBL/GenBank/DDBJ whole genome shotgun (WGS) entry which is preliminary data.</text>
</comment>
<name>A0A412T7R1_9FIRM</name>